<dbReference type="EMBL" id="CP031976">
    <property type="protein sequence ID" value="QHI12225.1"/>
    <property type="molecule type" value="Genomic_DNA"/>
</dbReference>
<dbReference type="GO" id="GO:0015628">
    <property type="term" value="P:protein secretion by the type II secretion system"/>
    <property type="evidence" value="ECO:0007669"/>
    <property type="project" value="InterPro"/>
</dbReference>
<dbReference type="GO" id="GO:0005886">
    <property type="term" value="C:plasma membrane"/>
    <property type="evidence" value="ECO:0007669"/>
    <property type="project" value="UniProtKB-SubCell"/>
</dbReference>
<dbReference type="InterPro" id="IPR012902">
    <property type="entry name" value="N_methyl_site"/>
</dbReference>
<evidence type="ECO:0000256" key="4">
    <source>
        <dbReference type="ARBA" id="ARBA00022481"/>
    </source>
</evidence>
<evidence type="ECO:0000313" key="13">
    <source>
        <dbReference type="EMBL" id="QHI12225.1"/>
    </source>
</evidence>
<dbReference type="InterPro" id="IPR022346">
    <property type="entry name" value="T2SS_GspH"/>
</dbReference>
<evidence type="ECO:0000256" key="11">
    <source>
        <dbReference type="SAM" id="Phobius"/>
    </source>
</evidence>
<evidence type="ECO:0000256" key="8">
    <source>
        <dbReference type="ARBA" id="ARBA00023136"/>
    </source>
</evidence>
<dbReference type="RefSeq" id="WP_160126466.1">
    <property type="nucleotide sequence ID" value="NZ_CP031972.1"/>
</dbReference>
<organism evidence="13 14">
    <name type="scientific">Acinetobacter haemolyticus</name>
    <dbReference type="NCBI Taxonomy" id="29430"/>
    <lineage>
        <taxon>Bacteria</taxon>
        <taxon>Pseudomonadati</taxon>
        <taxon>Pseudomonadota</taxon>
        <taxon>Gammaproteobacteria</taxon>
        <taxon>Moraxellales</taxon>
        <taxon>Moraxellaceae</taxon>
        <taxon>Acinetobacter</taxon>
    </lineage>
</organism>
<evidence type="ECO:0000256" key="1">
    <source>
        <dbReference type="ARBA" id="ARBA00004377"/>
    </source>
</evidence>
<keyword evidence="6 11" id="KW-0812">Transmembrane</keyword>
<evidence type="ECO:0000256" key="9">
    <source>
        <dbReference type="ARBA" id="ARBA00025772"/>
    </source>
</evidence>
<dbReference type="AlphaFoldDB" id="A0A857IGW2"/>
<dbReference type="Pfam" id="PF07963">
    <property type="entry name" value="N_methyl"/>
    <property type="match status" value="1"/>
</dbReference>
<keyword evidence="8 11" id="KW-0472">Membrane</keyword>
<evidence type="ECO:0000256" key="7">
    <source>
        <dbReference type="ARBA" id="ARBA00022989"/>
    </source>
</evidence>
<sequence length="154" mass="16408">MQLAKYKAFTLIELIVTIAILAIIAVIAAPSFADMITRKKLESAAREVVMKVSEARSQAVLLRQTTGVCLGSLSADDCATAIEIPKTETQRTFVAQLKNGITAVTSSPYKTSLIFRKNGSVAASTNFLLERDGISYCIGVGITSDTTIKEGACT</sequence>
<evidence type="ECO:0000259" key="12">
    <source>
        <dbReference type="Pfam" id="PF12019"/>
    </source>
</evidence>
<evidence type="ECO:0000256" key="2">
    <source>
        <dbReference type="ARBA" id="ARBA00021549"/>
    </source>
</evidence>
<evidence type="ECO:0000256" key="10">
    <source>
        <dbReference type="ARBA" id="ARBA00030775"/>
    </source>
</evidence>
<feature type="domain" description="General secretion pathway GspH" evidence="12">
    <location>
        <begin position="44"/>
        <end position="138"/>
    </location>
</feature>
<evidence type="ECO:0000256" key="6">
    <source>
        <dbReference type="ARBA" id="ARBA00022692"/>
    </source>
</evidence>
<feature type="transmembrane region" description="Helical" evidence="11">
    <location>
        <begin position="12"/>
        <end position="33"/>
    </location>
</feature>
<evidence type="ECO:0000313" key="14">
    <source>
        <dbReference type="Proteomes" id="UP000463868"/>
    </source>
</evidence>
<evidence type="ECO:0000256" key="3">
    <source>
        <dbReference type="ARBA" id="ARBA00022475"/>
    </source>
</evidence>
<keyword evidence="7 11" id="KW-1133">Transmembrane helix</keyword>
<dbReference type="InterPro" id="IPR045584">
    <property type="entry name" value="Pilin-like"/>
</dbReference>
<keyword evidence="3" id="KW-1003">Cell membrane</keyword>
<name>A0A857IGW2_ACIHA</name>
<dbReference type="Proteomes" id="UP000463868">
    <property type="component" value="Chromosome"/>
</dbReference>
<dbReference type="Gene3D" id="3.30.700.10">
    <property type="entry name" value="Glycoprotein, Type 4 Pilin"/>
    <property type="match status" value="1"/>
</dbReference>
<protein>
    <recommendedName>
        <fullName evidence="2">Type II secretion system protein H</fullName>
    </recommendedName>
    <alternativeName>
        <fullName evidence="10">General secretion pathway protein H</fullName>
    </alternativeName>
</protein>
<comment type="subcellular location">
    <subcellularLocation>
        <location evidence="1">Cell inner membrane</location>
        <topology evidence="1">Single-pass membrane protein</topology>
    </subcellularLocation>
</comment>
<dbReference type="NCBIfam" id="TIGR02532">
    <property type="entry name" value="IV_pilin_GFxxxE"/>
    <property type="match status" value="1"/>
</dbReference>
<proteinExistence type="inferred from homology"/>
<comment type="similarity">
    <text evidence="9">Belongs to the GSP H family.</text>
</comment>
<keyword evidence="4" id="KW-0488">Methylation</keyword>
<keyword evidence="5" id="KW-0997">Cell inner membrane</keyword>
<evidence type="ECO:0000256" key="5">
    <source>
        <dbReference type="ARBA" id="ARBA00022519"/>
    </source>
</evidence>
<dbReference type="Pfam" id="PF12019">
    <property type="entry name" value="GspH"/>
    <property type="match status" value="1"/>
</dbReference>
<accession>A0A857IGW2</accession>
<dbReference type="SUPFAM" id="SSF54523">
    <property type="entry name" value="Pili subunits"/>
    <property type="match status" value="1"/>
</dbReference>
<dbReference type="GO" id="GO:0015627">
    <property type="term" value="C:type II protein secretion system complex"/>
    <property type="evidence" value="ECO:0007669"/>
    <property type="project" value="InterPro"/>
</dbReference>
<gene>
    <name evidence="13" type="ORF">AhaeAN43_01930</name>
</gene>
<reference evidence="13 14" key="1">
    <citation type="submission" date="2018-08" db="EMBL/GenBank/DDBJ databases">
        <title>Analysis of the genomic diversity of Mexican Acinetobacter haemolyticus clinical isolates.</title>
        <authorList>
            <person name="Castro-Jaimes S."/>
            <person name="Cevallos M.A."/>
        </authorList>
    </citation>
    <scope>NUCLEOTIDE SEQUENCE [LARGE SCALE GENOMIC DNA]</scope>
    <source>
        <strain evidence="13 14">AN43</strain>
    </source>
</reference>